<evidence type="ECO:0000313" key="3">
    <source>
        <dbReference type="Proteomes" id="UP000614811"/>
    </source>
</evidence>
<evidence type="ECO:0000256" key="1">
    <source>
        <dbReference type="SAM" id="SignalP"/>
    </source>
</evidence>
<protein>
    <recommendedName>
        <fullName evidence="4">Carboxypeptidase regulatory-like domain-containing protein</fullName>
    </recommendedName>
</protein>
<feature type="signal peptide" evidence="1">
    <location>
        <begin position="1"/>
        <end position="22"/>
    </location>
</feature>
<dbReference type="RefSeq" id="WP_189400731.1">
    <property type="nucleotide sequence ID" value="NZ_BMXA01000003.1"/>
</dbReference>
<dbReference type="InterPro" id="IPR016195">
    <property type="entry name" value="Pol/histidinol_Pase-like"/>
</dbReference>
<organism evidence="2 3">
    <name type="scientific">Arenicella chitinivorans</name>
    <dbReference type="NCBI Taxonomy" id="1329800"/>
    <lineage>
        <taxon>Bacteria</taxon>
        <taxon>Pseudomonadati</taxon>
        <taxon>Pseudomonadota</taxon>
        <taxon>Gammaproteobacteria</taxon>
        <taxon>Arenicellales</taxon>
        <taxon>Arenicellaceae</taxon>
        <taxon>Arenicella</taxon>
    </lineage>
</organism>
<name>A0A918RUW2_9GAMM</name>
<dbReference type="SUPFAM" id="SSF49464">
    <property type="entry name" value="Carboxypeptidase regulatory domain-like"/>
    <property type="match status" value="1"/>
</dbReference>
<accession>A0A918RUW2</accession>
<evidence type="ECO:0008006" key="4">
    <source>
        <dbReference type="Google" id="ProtNLM"/>
    </source>
</evidence>
<keyword evidence="1" id="KW-0732">Signal</keyword>
<dbReference type="EMBL" id="BMXA01000003">
    <property type="protein sequence ID" value="GHA11302.1"/>
    <property type="molecule type" value="Genomic_DNA"/>
</dbReference>
<dbReference type="NCBIfam" id="NF038032">
    <property type="entry name" value="CehA_McbA_metalo"/>
    <property type="match status" value="1"/>
</dbReference>
<reference evidence="2" key="1">
    <citation type="journal article" date="2014" name="Int. J. Syst. Evol. Microbiol.">
        <title>Complete genome sequence of Corynebacterium casei LMG S-19264T (=DSM 44701T), isolated from a smear-ripened cheese.</title>
        <authorList>
            <consortium name="US DOE Joint Genome Institute (JGI-PGF)"/>
            <person name="Walter F."/>
            <person name="Albersmeier A."/>
            <person name="Kalinowski J."/>
            <person name="Ruckert C."/>
        </authorList>
    </citation>
    <scope>NUCLEOTIDE SEQUENCE</scope>
    <source>
        <strain evidence="2">KCTC 12711</strain>
    </source>
</reference>
<dbReference type="Proteomes" id="UP000614811">
    <property type="component" value="Unassembled WGS sequence"/>
</dbReference>
<reference evidence="2" key="2">
    <citation type="submission" date="2020-09" db="EMBL/GenBank/DDBJ databases">
        <authorList>
            <person name="Sun Q."/>
            <person name="Kim S."/>
        </authorList>
    </citation>
    <scope>NUCLEOTIDE SEQUENCE</scope>
    <source>
        <strain evidence="2">KCTC 12711</strain>
    </source>
</reference>
<sequence>MAAGARQALTACFWLSASVVSAHSDHAHTTTTNTPQVSGSQLTSELARYAPLVVTRITADNAASLIRQGPDAIGGIGDWFVSNGTLCAIISDVHHESEFSTRGGSLVDLGFCDREDEYFASFHDLLNGSRRLPMDAQRIETQLTDASAVVIVHSTQGTAKMQTRYTLSTQAPTELHIQKQLHNAPDLKFYSSLNFNLHSLEPFVFNSQYPARSNGFQNEDFVERGQSAIPEAARDADMIITPSPPDAVQSISYGWRMVKAERVDGEDRYSVPFFMLADDSSNAMLVLSDTFYIGDGSQIGWLQLPQLLLLDLGEDILETEEIVYVGRHGDVASITDQLFSDAATLSGEVSEPDVAIHVRDARGNPITHVRPQANGEFSLRLPTGQYLLDVVASAGRRLQKTVNVAQGDQFIPMLVLPPAPRLRLPQGHPMRLVFKGLNGTPDPNFTDTYTGFSVRNGDQNHTATPVSQVFLAGVDSDPNYIELAPGDYRVYAVHGLEHSLESVNISVRAESTTDLIVPIPKRQLKTPGYIAADLHVHSGASYDNAFAETERVRTFVAENGEVMVSSEHDIPVDFQPKIEALGVANRITAIAAAEITSLLPTALNPYTGGHANFFPYTPDPLAYRRGMINHENRRWREIIHDVKQREPEVVVQLNHPRLDMRLSGDTLPSNWSEIVDHGQFLDHMGSAGHPYNPHQPLHSSPNNLLIETDKNTGLSDLSFDLIEVINPGGEHYQERIQAIRQDWLSFVKQGYRLVGTANSDSHGSDVQVAVPRTMVKISDDRVPHFNQSEFLKSLKRGDAYGTTGPMLEVKLNGVSMGGTVQAERAQLDVTIQSVDWIPLNQVRLQVNGVTIEEYDLTPGKTEHKLLIPMEFDQDAFVTLEASGEPTPAYLDVYPGLTPYAFSNPIYVDVNADGVWTPPGL</sequence>
<keyword evidence="3" id="KW-1185">Reference proteome</keyword>
<evidence type="ECO:0000313" key="2">
    <source>
        <dbReference type="EMBL" id="GHA11302.1"/>
    </source>
</evidence>
<dbReference type="AlphaFoldDB" id="A0A918RUW2"/>
<dbReference type="InterPro" id="IPR008969">
    <property type="entry name" value="CarboxyPept-like_regulatory"/>
</dbReference>
<dbReference type="SUPFAM" id="SSF89550">
    <property type="entry name" value="PHP domain-like"/>
    <property type="match status" value="1"/>
</dbReference>
<feature type="chain" id="PRO_5036918344" description="Carboxypeptidase regulatory-like domain-containing protein" evidence="1">
    <location>
        <begin position="23"/>
        <end position="920"/>
    </location>
</feature>
<dbReference type="Gene3D" id="3.20.20.140">
    <property type="entry name" value="Metal-dependent hydrolases"/>
    <property type="match status" value="1"/>
</dbReference>
<gene>
    <name evidence="2" type="ORF">GCM10008090_21330</name>
</gene>
<comment type="caution">
    <text evidence="2">The sequence shown here is derived from an EMBL/GenBank/DDBJ whole genome shotgun (WGS) entry which is preliminary data.</text>
</comment>
<proteinExistence type="predicted"/>